<dbReference type="NCBIfam" id="NF012211">
    <property type="entry name" value="tand_rpt_95"/>
    <property type="match status" value="2"/>
</dbReference>
<evidence type="ECO:0000259" key="1">
    <source>
        <dbReference type="PROSITE" id="PS50268"/>
    </source>
</evidence>
<dbReference type="Pfam" id="PF17963">
    <property type="entry name" value="Big_9"/>
    <property type="match status" value="3"/>
</dbReference>
<dbReference type="SUPFAM" id="SSF49313">
    <property type="entry name" value="Cadherin-like"/>
    <property type="match status" value="1"/>
</dbReference>
<dbReference type="GO" id="GO:0007156">
    <property type="term" value="P:homophilic cell adhesion via plasma membrane adhesion molecules"/>
    <property type="evidence" value="ECO:0007669"/>
    <property type="project" value="InterPro"/>
</dbReference>
<proteinExistence type="predicted"/>
<dbReference type="InterPro" id="IPR002126">
    <property type="entry name" value="Cadherin-like_dom"/>
</dbReference>
<dbReference type="InterPro" id="IPR010221">
    <property type="entry name" value="VCBS_dom"/>
</dbReference>
<feature type="non-terminal residue" evidence="2">
    <location>
        <position position="419"/>
    </location>
</feature>
<dbReference type="NCBIfam" id="TIGR01965">
    <property type="entry name" value="VCBS_repeat"/>
    <property type="match status" value="1"/>
</dbReference>
<dbReference type="GO" id="GO:0016020">
    <property type="term" value="C:membrane"/>
    <property type="evidence" value="ECO:0007669"/>
    <property type="project" value="InterPro"/>
</dbReference>
<feature type="domain" description="Cadherin" evidence="1">
    <location>
        <begin position="35"/>
        <end position="111"/>
    </location>
</feature>
<organism evidence="2">
    <name type="scientific">marine metagenome</name>
    <dbReference type="NCBI Taxonomy" id="408172"/>
    <lineage>
        <taxon>unclassified sequences</taxon>
        <taxon>metagenomes</taxon>
        <taxon>ecological metagenomes</taxon>
    </lineage>
</organism>
<dbReference type="Gene3D" id="2.60.40.3440">
    <property type="match status" value="2"/>
</dbReference>
<dbReference type="PROSITE" id="PS50268">
    <property type="entry name" value="CADHERIN_2"/>
    <property type="match status" value="1"/>
</dbReference>
<protein>
    <recommendedName>
        <fullName evidence="1">Cadherin domain-containing protein</fullName>
    </recommendedName>
</protein>
<reference evidence="2" key="1">
    <citation type="submission" date="2018-05" db="EMBL/GenBank/DDBJ databases">
        <authorList>
            <person name="Lanie J.A."/>
            <person name="Ng W.-L."/>
            <person name="Kazmierczak K.M."/>
            <person name="Andrzejewski T.M."/>
            <person name="Davidsen T.M."/>
            <person name="Wayne K.J."/>
            <person name="Tettelin H."/>
            <person name="Glass J.I."/>
            <person name="Rusch D."/>
            <person name="Podicherti R."/>
            <person name="Tsui H.-C.T."/>
            <person name="Winkler M.E."/>
        </authorList>
    </citation>
    <scope>NUCLEOTIDE SEQUENCE</scope>
</reference>
<sequence length="419" mass="44138">MDTATVSITVTAVNDAPVALNDTITTNEDTDYSGTLSASDVDGDTLTYSVLTNPSNGTVSLTDSSSGTYTYSPTANYNGSDSFTFTASDGTLLDTATVSITVTAVNDAPVASSGTATTNEDTDYSGTVSASDVDNNALTYSVLTSPSNGTVSLTGSSSRIIIQDPTEINDYLFQQAAQNRIEARDWPFSDNSEEGNFIYDSEFTVLPEYSTFGSRTNTEEIIGSWTTGTYAGANRTRGNIFLISAVDTVVELRFYMSIDTSTSLYYMVYKSTTEQGTYELVDSNYVASSGTGEGWYSSGAMNAPLEVGKYYFFGTSWSDSVTYGNGNPSCTALSFGTHTGVGQSNLNGLYQPGSTLDGSLLNDQCMNSSSGNALGYYTTVVTGTPGTITSSSSAAYTYSPNANYNGSDSFTFTASDGTL</sequence>
<gene>
    <name evidence="2" type="ORF">METZ01_LOCUS143323</name>
</gene>
<dbReference type="CDD" id="cd11304">
    <property type="entry name" value="Cadherin_repeat"/>
    <property type="match status" value="1"/>
</dbReference>
<dbReference type="EMBL" id="UINC01021913">
    <property type="protein sequence ID" value="SVA90469.1"/>
    <property type="molecule type" value="Genomic_DNA"/>
</dbReference>
<evidence type="ECO:0000313" key="2">
    <source>
        <dbReference type="EMBL" id="SVA90469.1"/>
    </source>
</evidence>
<name>A0A381ZMN6_9ZZZZ</name>
<dbReference type="GO" id="GO:0005509">
    <property type="term" value="F:calcium ion binding"/>
    <property type="evidence" value="ECO:0007669"/>
    <property type="project" value="InterPro"/>
</dbReference>
<accession>A0A381ZMN6</accession>
<dbReference type="InterPro" id="IPR015919">
    <property type="entry name" value="Cadherin-like_sf"/>
</dbReference>
<dbReference type="AlphaFoldDB" id="A0A381ZMN6"/>